<dbReference type="OrthoDB" id="3553348at2759"/>
<sequence length="262" mass="28998">MSVAAMNASPAATVVPPIYRQIVLNKAEAVAFLFGSRFSDALQVPAERAAMLYRTTGALAIEEFRRLLAIKMFTVDTDADKISPTPLSQSSSEDYPAHFMLTCETVDEVWHAAILDTKFYAELQSALGVVLHHRPSGASNEESVSRQQRLTAMRALYRAFFSADPIASPPLQLNLPQPDMRLQDPIPLVIRDLLDGDTYGIMVERNATIDNVKSVLQDLTGMPSDQQRLIFAGRQLEDGRMLLNYGINHGATLHLVKRLRGC</sequence>
<dbReference type="InterPro" id="IPR029071">
    <property type="entry name" value="Ubiquitin-like_domsf"/>
</dbReference>
<dbReference type="GeneID" id="28825495"/>
<dbReference type="PROSITE" id="PS00299">
    <property type="entry name" value="UBIQUITIN_1"/>
    <property type="match status" value="1"/>
</dbReference>
<reference evidence="2 3" key="1">
    <citation type="submission" date="2015-10" db="EMBL/GenBank/DDBJ databases">
        <title>Full genome of DAOMC 229536 Phialocephala scopiformis, a fungal endophyte of spruce producing the potent anti-insectan compound rugulosin.</title>
        <authorList>
            <consortium name="DOE Joint Genome Institute"/>
            <person name="Walker A.K."/>
            <person name="Frasz S.L."/>
            <person name="Seifert K.A."/>
            <person name="Miller J.D."/>
            <person name="Mondo S.J."/>
            <person name="Labutti K."/>
            <person name="Lipzen A."/>
            <person name="Dockter R."/>
            <person name="Kennedy M."/>
            <person name="Grigoriev I.V."/>
            <person name="Spatafora J.W."/>
        </authorList>
    </citation>
    <scope>NUCLEOTIDE SEQUENCE [LARGE SCALE GENOMIC DNA]</scope>
    <source>
        <strain evidence="2 3">CBS 120377</strain>
    </source>
</reference>
<dbReference type="STRING" id="149040.A0A194WU91"/>
<dbReference type="RefSeq" id="XP_018065885.1">
    <property type="nucleotide sequence ID" value="XM_018215769.1"/>
</dbReference>
<dbReference type="KEGG" id="psco:LY89DRAFT_688757"/>
<dbReference type="PROSITE" id="PS50053">
    <property type="entry name" value="UBIQUITIN_2"/>
    <property type="match status" value="1"/>
</dbReference>
<evidence type="ECO:0000259" key="1">
    <source>
        <dbReference type="PROSITE" id="PS50053"/>
    </source>
</evidence>
<dbReference type="PRINTS" id="PR00348">
    <property type="entry name" value="UBIQUITIN"/>
</dbReference>
<dbReference type="InterPro" id="IPR019956">
    <property type="entry name" value="Ubiquitin_dom"/>
</dbReference>
<protein>
    <submittedName>
        <fullName evidence="2">Ubiquitin-domain-containing protein</fullName>
    </submittedName>
</protein>
<dbReference type="InParanoid" id="A0A194WU91"/>
<dbReference type="AlphaFoldDB" id="A0A194WU91"/>
<dbReference type="Gene3D" id="3.10.20.90">
    <property type="entry name" value="Phosphatidylinositol 3-kinase Catalytic Subunit, Chain A, domain 1"/>
    <property type="match status" value="1"/>
</dbReference>
<name>A0A194WU91_MOLSC</name>
<dbReference type="InterPro" id="IPR050158">
    <property type="entry name" value="Ubiquitin_ubiquitin-like"/>
</dbReference>
<dbReference type="EMBL" id="KQ947426">
    <property type="protein sequence ID" value="KUJ11530.1"/>
    <property type="molecule type" value="Genomic_DNA"/>
</dbReference>
<dbReference type="InterPro" id="IPR000626">
    <property type="entry name" value="Ubiquitin-like_dom"/>
</dbReference>
<dbReference type="SMART" id="SM00213">
    <property type="entry name" value="UBQ"/>
    <property type="match status" value="1"/>
</dbReference>
<organism evidence="2 3">
    <name type="scientific">Mollisia scopiformis</name>
    <name type="common">Conifer needle endophyte fungus</name>
    <name type="synonym">Phialocephala scopiformis</name>
    <dbReference type="NCBI Taxonomy" id="149040"/>
    <lineage>
        <taxon>Eukaryota</taxon>
        <taxon>Fungi</taxon>
        <taxon>Dikarya</taxon>
        <taxon>Ascomycota</taxon>
        <taxon>Pezizomycotina</taxon>
        <taxon>Leotiomycetes</taxon>
        <taxon>Helotiales</taxon>
        <taxon>Mollisiaceae</taxon>
        <taxon>Mollisia</taxon>
    </lineage>
</organism>
<gene>
    <name evidence="2" type="ORF">LY89DRAFT_688757</name>
</gene>
<dbReference type="InterPro" id="IPR019954">
    <property type="entry name" value="Ubiquitin_CS"/>
</dbReference>
<dbReference type="SUPFAM" id="SSF54236">
    <property type="entry name" value="Ubiquitin-like"/>
    <property type="match status" value="1"/>
</dbReference>
<dbReference type="Proteomes" id="UP000070700">
    <property type="component" value="Unassembled WGS sequence"/>
</dbReference>
<dbReference type="Pfam" id="PF00240">
    <property type="entry name" value="ubiquitin"/>
    <property type="match status" value="1"/>
</dbReference>
<proteinExistence type="predicted"/>
<keyword evidence="3" id="KW-1185">Reference proteome</keyword>
<evidence type="ECO:0000313" key="3">
    <source>
        <dbReference type="Proteomes" id="UP000070700"/>
    </source>
</evidence>
<evidence type="ECO:0000313" key="2">
    <source>
        <dbReference type="EMBL" id="KUJ11530.1"/>
    </source>
</evidence>
<accession>A0A194WU91</accession>
<feature type="domain" description="Ubiquitin-like" evidence="1">
    <location>
        <begin position="186"/>
        <end position="262"/>
    </location>
</feature>
<dbReference type="PANTHER" id="PTHR10666">
    <property type="entry name" value="UBIQUITIN"/>
    <property type="match status" value="1"/>
</dbReference>